<gene>
    <name evidence="1" type="ORF">DHETER_LOCUS3512</name>
</gene>
<evidence type="ECO:0000313" key="1">
    <source>
        <dbReference type="EMBL" id="CAG8512180.1"/>
    </source>
</evidence>
<name>A0ACA9L6T6_9GLOM</name>
<keyword evidence="2" id="KW-1185">Reference proteome</keyword>
<comment type="caution">
    <text evidence="1">The sequence shown here is derived from an EMBL/GenBank/DDBJ whole genome shotgun (WGS) entry which is preliminary data.</text>
</comment>
<feature type="non-terminal residue" evidence="1">
    <location>
        <position position="99"/>
    </location>
</feature>
<sequence length="99" mass="11698">MSQSRNKSIYNYKHNYSQNKTIKCKAKTYTLPEQYKIPDDYKIKTTWGKPNKEITIITSINYINNKPIYKIECVDKKTYKEEEVYSDKPSSNAALLFSK</sequence>
<dbReference type="Proteomes" id="UP000789702">
    <property type="component" value="Unassembled WGS sequence"/>
</dbReference>
<dbReference type="EMBL" id="CAJVPU010003057">
    <property type="protein sequence ID" value="CAG8512180.1"/>
    <property type="molecule type" value="Genomic_DNA"/>
</dbReference>
<accession>A0ACA9L6T6</accession>
<protein>
    <submittedName>
        <fullName evidence="1">14075_t:CDS:1</fullName>
    </submittedName>
</protein>
<reference evidence="1" key="1">
    <citation type="submission" date="2021-06" db="EMBL/GenBank/DDBJ databases">
        <authorList>
            <person name="Kallberg Y."/>
            <person name="Tangrot J."/>
            <person name="Rosling A."/>
        </authorList>
    </citation>
    <scope>NUCLEOTIDE SEQUENCE</scope>
    <source>
        <strain evidence="1">IL203A</strain>
    </source>
</reference>
<organism evidence="1 2">
    <name type="scientific">Dentiscutata heterogama</name>
    <dbReference type="NCBI Taxonomy" id="1316150"/>
    <lineage>
        <taxon>Eukaryota</taxon>
        <taxon>Fungi</taxon>
        <taxon>Fungi incertae sedis</taxon>
        <taxon>Mucoromycota</taxon>
        <taxon>Glomeromycotina</taxon>
        <taxon>Glomeromycetes</taxon>
        <taxon>Diversisporales</taxon>
        <taxon>Gigasporaceae</taxon>
        <taxon>Dentiscutata</taxon>
    </lineage>
</organism>
<evidence type="ECO:0000313" key="2">
    <source>
        <dbReference type="Proteomes" id="UP000789702"/>
    </source>
</evidence>
<proteinExistence type="predicted"/>